<gene>
    <name evidence="2" type="ORF">GTZ93_18605</name>
</gene>
<dbReference type="PROSITE" id="PS51257">
    <property type="entry name" value="PROKAR_LIPOPROTEIN"/>
    <property type="match status" value="1"/>
</dbReference>
<accession>A0A7X5BU32</accession>
<evidence type="ECO:0000256" key="1">
    <source>
        <dbReference type="SAM" id="MobiDB-lite"/>
    </source>
</evidence>
<sequence length="513" mass="55634">MRQPVRTLLLACVCILVACKPRDPWITPTPIPPGYDFPGSREEIQQWADAWNTARITPKAWNLWAGLHADSGQVYPGTGLPMPVWDTWNGEELFPAPDQPTPDVSRRKATHGFHGPRQFHHPAGSGPVVTPTDQLVSFNKFNPEMAAYLTQGHPSAPGGPSFFYNRFTSLADLNSQWPANTPTAQRTVQQAPYTAPSAGNRGSAAMELKPVLYLVKKHKPTPVPVWRGLAGSVNSDTTCTPEQQEADKCHPTPSLWLTCAIVDPTAPADAPITEATPEQIQGVAPLIDQVNKAHPGSAVLSCEHYLHTPLSAIYSFQMTADEAKAFNSTTIEGLQAEAGDYAVLTAMHVNTKELVNWTWQTFWWQPGSDAPDDFPGSKKGMTDKVTGAGRNYAMCTAYNQTQGKGSSKMTVCFNPYLETSPNIPVGVQSNCMTCHGTAAVASAFANTASSPPAAWVLQTPSYPCDYKAPINFATYPWFTGFTTTDFSWAIPADPQPLPQNPNNLPSPATLNCP</sequence>
<evidence type="ECO:0000313" key="3">
    <source>
        <dbReference type="Proteomes" id="UP000537825"/>
    </source>
</evidence>
<reference evidence="2 3" key="1">
    <citation type="submission" date="2020-01" db="EMBL/GenBank/DDBJ databases">
        <title>The draft genome sequence of Corallococcus exiguus DSM 14696.</title>
        <authorList>
            <person name="Zhang X."/>
            <person name="Zhu H."/>
        </authorList>
    </citation>
    <scope>NUCLEOTIDE SEQUENCE [LARGE SCALE GENOMIC DNA]</scope>
    <source>
        <strain evidence="2 3">DSM 14696</strain>
    </source>
</reference>
<evidence type="ECO:0000313" key="2">
    <source>
        <dbReference type="EMBL" id="NBC41818.1"/>
    </source>
</evidence>
<dbReference type="RefSeq" id="WP_139918985.1">
    <property type="nucleotide sequence ID" value="NZ_CBCSLE010000080.1"/>
</dbReference>
<dbReference type="AlphaFoldDB" id="A0A7X5BU32"/>
<protein>
    <submittedName>
        <fullName evidence="2">Uncharacterized protein</fullName>
    </submittedName>
</protein>
<proteinExistence type="predicted"/>
<comment type="caution">
    <text evidence="2">The sequence shown here is derived from an EMBL/GenBank/DDBJ whole genome shotgun (WGS) entry which is preliminary data.</text>
</comment>
<organism evidence="2 3">
    <name type="scientific">Corallococcus exiguus</name>
    <dbReference type="NCBI Taxonomy" id="83462"/>
    <lineage>
        <taxon>Bacteria</taxon>
        <taxon>Pseudomonadati</taxon>
        <taxon>Myxococcota</taxon>
        <taxon>Myxococcia</taxon>
        <taxon>Myxococcales</taxon>
        <taxon>Cystobacterineae</taxon>
        <taxon>Myxococcaceae</taxon>
        <taxon>Corallococcus</taxon>
    </lineage>
</organism>
<dbReference type="Proteomes" id="UP000537825">
    <property type="component" value="Unassembled WGS sequence"/>
</dbReference>
<dbReference type="EMBL" id="JAAAPK010000004">
    <property type="protein sequence ID" value="NBC41818.1"/>
    <property type="molecule type" value="Genomic_DNA"/>
</dbReference>
<keyword evidence="3" id="KW-1185">Reference proteome</keyword>
<feature type="region of interest" description="Disordered" evidence="1">
    <location>
        <begin position="492"/>
        <end position="513"/>
    </location>
</feature>
<name>A0A7X5BU32_9BACT</name>